<feature type="region of interest" description="Disordered" evidence="1">
    <location>
        <begin position="1"/>
        <end position="86"/>
    </location>
</feature>
<feature type="compositionally biased region" description="Polar residues" evidence="1">
    <location>
        <begin position="1"/>
        <end position="18"/>
    </location>
</feature>
<organism evidence="2 3">
    <name type="scientific">Austropuccinia psidii MF-1</name>
    <dbReference type="NCBI Taxonomy" id="1389203"/>
    <lineage>
        <taxon>Eukaryota</taxon>
        <taxon>Fungi</taxon>
        <taxon>Dikarya</taxon>
        <taxon>Basidiomycota</taxon>
        <taxon>Pucciniomycotina</taxon>
        <taxon>Pucciniomycetes</taxon>
        <taxon>Pucciniales</taxon>
        <taxon>Sphaerophragmiaceae</taxon>
        <taxon>Austropuccinia</taxon>
    </lineage>
</organism>
<accession>A0A9Q3JDN7</accession>
<evidence type="ECO:0000313" key="2">
    <source>
        <dbReference type="EMBL" id="MBW0559922.1"/>
    </source>
</evidence>
<evidence type="ECO:0000313" key="3">
    <source>
        <dbReference type="Proteomes" id="UP000765509"/>
    </source>
</evidence>
<keyword evidence="3" id="KW-1185">Reference proteome</keyword>
<dbReference type="AlphaFoldDB" id="A0A9Q3JDN7"/>
<dbReference type="EMBL" id="AVOT02068844">
    <property type="protein sequence ID" value="MBW0559922.1"/>
    <property type="molecule type" value="Genomic_DNA"/>
</dbReference>
<comment type="caution">
    <text evidence="2">The sequence shown here is derived from an EMBL/GenBank/DDBJ whole genome shotgun (WGS) entry which is preliminary data.</text>
</comment>
<reference evidence="2" key="1">
    <citation type="submission" date="2021-03" db="EMBL/GenBank/DDBJ databases">
        <title>Draft genome sequence of rust myrtle Austropuccinia psidii MF-1, a brazilian biotype.</title>
        <authorList>
            <person name="Quecine M.C."/>
            <person name="Pachon D.M.R."/>
            <person name="Bonatelli M.L."/>
            <person name="Correr F.H."/>
            <person name="Franceschini L.M."/>
            <person name="Leite T.F."/>
            <person name="Margarido G.R.A."/>
            <person name="Almeida C.A."/>
            <person name="Ferrarezi J.A."/>
            <person name="Labate C.A."/>
        </authorList>
    </citation>
    <scope>NUCLEOTIDE SEQUENCE</scope>
    <source>
        <strain evidence="2">MF-1</strain>
    </source>
</reference>
<sequence>MHPQQQDSPVPSFASSELTFHPFVEPSRHNEPPIPGPSQPFEPHEDALTCGPEPEVPQTKSMEEPFEPPRTPAPCSPHSHNEACQESTDLQPTLMIPQAIVHDSIQGILLEHCRLLHMIPFMDATH</sequence>
<dbReference type="Proteomes" id="UP000765509">
    <property type="component" value="Unassembled WGS sequence"/>
</dbReference>
<gene>
    <name evidence="2" type="ORF">O181_099637</name>
</gene>
<evidence type="ECO:0000256" key="1">
    <source>
        <dbReference type="SAM" id="MobiDB-lite"/>
    </source>
</evidence>
<proteinExistence type="predicted"/>
<name>A0A9Q3JDN7_9BASI</name>
<protein>
    <submittedName>
        <fullName evidence="2">Uncharacterized protein</fullName>
    </submittedName>
</protein>